<feature type="non-terminal residue" evidence="1">
    <location>
        <position position="1"/>
    </location>
</feature>
<comment type="caution">
    <text evidence="1">The sequence shown here is derived from an EMBL/GenBank/DDBJ whole genome shotgun (WGS) entry which is preliminary data.</text>
</comment>
<accession>A0AAV6P1I7</accession>
<organism evidence="1 2">
    <name type="scientific">Cucurbita argyrosperma subsp. sororia</name>
    <dbReference type="NCBI Taxonomy" id="37648"/>
    <lineage>
        <taxon>Eukaryota</taxon>
        <taxon>Viridiplantae</taxon>
        <taxon>Streptophyta</taxon>
        <taxon>Embryophyta</taxon>
        <taxon>Tracheophyta</taxon>
        <taxon>Spermatophyta</taxon>
        <taxon>Magnoliopsida</taxon>
        <taxon>eudicotyledons</taxon>
        <taxon>Gunneridae</taxon>
        <taxon>Pentapetalae</taxon>
        <taxon>rosids</taxon>
        <taxon>fabids</taxon>
        <taxon>Cucurbitales</taxon>
        <taxon>Cucurbitaceae</taxon>
        <taxon>Cucurbiteae</taxon>
        <taxon>Cucurbita</taxon>
    </lineage>
</organism>
<gene>
    <name evidence="1" type="ORF">SDJN03_03041</name>
</gene>
<name>A0AAV6P1I7_9ROSI</name>
<dbReference type="PANTHER" id="PTHR35764:SF1">
    <property type="entry name" value="PROTEIN SHORTAGE IN CHIASMATA 1"/>
    <property type="match status" value="1"/>
</dbReference>
<reference evidence="1 2" key="1">
    <citation type="journal article" date="2021" name="Hortic Res">
        <title>The domestication of Cucurbita argyrosperma as revealed by the genome of its wild relative.</title>
        <authorList>
            <person name="Barrera-Redondo J."/>
            <person name="Sanchez-de la Vega G."/>
            <person name="Aguirre-Liguori J.A."/>
            <person name="Castellanos-Morales G."/>
            <person name="Gutierrez-Guerrero Y.T."/>
            <person name="Aguirre-Dugua X."/>
            <person name="Aguirre-Planter E."/>
            <person name="Tenaillon M.I."/>
            <person name="Lira-Saade R."/>
            <person name="Eguiarte L.E."/>
        </authorList>
    </citation>
    <scope>NUCLEOTIDE SEQUENCE [LARGE SCALE GENOMIC DNA]</scope>
    <source>
        <strain evidence="1">JBR-2021</strain>
    </source>
</reference>
<protein>
    <submittedName>
        <fullName evidence="1">Uncharacterized protein</fullName>
    </submittedName>
</protein>
<evidence type="ECO:0000313" key="2">
    <source>
        <dbReference type="Proteomes" id="UP000685013"/>
    </source>
</evidence>
<keyword evidence="2" id="KW-1185">Reference proteome</keyword>
<proteinExistence type="predicted"/>
<dbReference type="InterPro" id="IPR038824">
    <property type="entry name" value="SHOC1-like"/>
</dbReference>
<dbReference type="AlphaFoldDB" id="A0AAV6P1I7"/>
<dbReference type="Proteomes" id="UP000685013">
    <property type="component" value="Chromosome 2"/>
</dbReference>
<dbReference type="GO" id="GO:0000712">
    <property type="term" value="P:resolution of meiotic recombination intermediates"/>
    <property type="evidence" value="ECO:0007669"/>
    <property type="project" value="TreeGrafter"/>
</dbReference>
<dbReference type="EMBL" id="JAGKQH010000002">
    <property type="protein sequence ID" value="KAG6605724.1"/>
    <property type="molecule type" value="Genomic_DNA"/>
</dbReference>
<evidence type="ECO:0000313" key="1">
    <source>
        <dbReference type="EMBL" id="KAG6605724.1"/>
    </source>
</evidence>
<sequence>MRSRFLHVDYFAPENKFFHRFPITSPRFLKPLSTVGDLLCFDFVPEFSLGIDWLTIDSAVSKFFDDVLPRRIDVDNGCLGAGGQSLSF</sequence>
<dbReference type="PANTHER" id="PTHR35764">
    <property type="entry name" value="PROTEIN SHORTAGE IN CHIASMATA 1"/>
    <property type="match status" value="1"/>
</dbReference>